<gene>
    <name evidence="12" type="ORF">AFUS01_LOCUS26235</name>
</gene>
<keyword evidence="8" id="KW-0239">DNA-directed DNA polymerase</keyword>
<evidence type="ECO:0000256" key="2">
    <source>
        <dbReference type="ARBA" id="ARBA00022723"/>
    </source>
</evidence>
<organism evidence="12 13">
    <name type="scientific">Allacma fusca</name>
    <dbReference type="NCBI Taxonomy" id="39272"/>
    <lineage>
        <taxon>Eukaryota</taxon>
        <taxon>Metazoa</taxon>
        <taxon>Ecdysozoa</taxon>
        <taxon>Arthropoda</taxon>
        <taxon>Hexapoda</taxon>
        <taxon>Collembola</taxon>
        <taxon>Symphypleona</taxon>
        <taxon>Sminthuridae</taxon>
        <taxon>Allacma</taxon>
    </lineage>
</organism>
<dbReference type="GO" id="GO:0015074">
    <property type="term" value="P:DNA integration"/>
    <property type="evidence" value="ECO:0007669"/>
    <property type="project" value="UniProtKB-KW"/>
</dbReference>
<dbReference type="Pfam" id="PF00665">
    <property type="entry name" value="rve"/>
    <property type="match status" value="1"/>
</dbReference>
<keyword evidence="4" id="KW-0378">Hydrolase</keyword>
<evidence type="ECO:0000259" key="11">
    <source>
        <dbReference type="PROSITE" id="PS50994"/>
    </source>
</evidence>
<evidence type="ECO:0000313" key="12">
    <source>
        <dbReference type="EMBL" id="CAG7815565.1"/>
    </source>
</evidence>
<sequence>MDKQLGYKIVRNNGITTFTDKTGVEGPVAEWKDGLYFIRSSRPSNAKCFSFAVKLDSTMLWHKRLGHVNMQLIKDTIEKGAVEGLKASEVQSAVKCEECQLGKQARKPFPRKTTTRDCKSGEIIHADLAGPMPTPSLGGAKYFLLMKDQASGFRYVNFLKHKNETALLVKHFVIFMETQTGNKVKEFWTDNGTEVVNRTVDTFFKDNGTVHITSAPYCPQMNGKIEREMRTVKDSARTMLIESQVPEFLCAEAIANAVFIHNRLLDSVHQNITPFELIFGKKPRLDYVRKFGCTAFAHVPKFKRKVWDPKGAKCTLVGHGSHNLKYRLYDEESQKVVEAHSATFFEGSPSTDQVTIDTIFQDTSTAARQRNDPEIAVTTPVLAASPSVQNAQQQQPGTPSEVSNVSLFELSDVEEPEDFKDCSQGTPEGNRRIIPLTPETREPIPNTSRNNANPQSPVTVPTREVIIETEKGNYKANIPEEATHAALGKLEENRDRLGIHPVSILNPTVLLMFLLFLVGLAAGQPHSATPVLWRRSEHPVTVGQLEVNTRIVLLDPCRVLANVSIHQDLMGGVVEQCDRLYSEMVLDELGEMCPPAQQPLHIGKNVNQLFSLFLQ</sequence>
<dbReference type="AlphaFoldDB" id="A0A8J2KIP5"/>
<feature type="region of interest" description="Disordered" evidence="10">
    <location>
        <begin position="414"/>
        <end position="459"/>
    </location>
</feature>
<dbReference type="GO" id="GO:0003887">
    <property type="term" value="F:DNA-directed DNA polymerase activity"/>
    <property type="evidence" value="ECO:0007669"/>
    <property type="project" value="UniProtKB-KW"/>
</dbReference>
<dbReference type="Pfam" id="PF13976">
    <property type="entry name" value="gag_pre-integrs"/>
    <property type="match status" value="1"/>
</dbReference>
<dbReference type="PROSITE" id="PS50994">
    <property type="entry name" value="INTEGRASE"/>
    <property type="match status" value="1"/>
</dbReference>
<reference evidence="12" key="1">
    <citation type="submission" date="2021-06" db="EMBL/GenBank/DDBJ databases">
        <authorList>
            <person name="Hodson N. C."/>
            <person name="Mongue J. A."/>
            <person name="Jaron S. K."/>
        </authorList>
    </citation>
    <scope>NUCLEOTIDE SEQUENCE</scope>
</reference>
<keyword evidence="5" id="KW-0460">Magnesium</keyword>
<dbReference type="Proteomes" id="UP000708208">
    <property type="component" value="Unassembled WGS sequence"/>
</dbReference>
<comment type="caution">
    <text evidence="12">The sequence shown here is derived from an EMBL/GenBank/DDBJ whole genome shotgun (WGS) entry which is preliminary data.</text>
</comment>
<evidence type="ECO:0000256" key="1">
    <source>
        <dbReference type="ARBA" id="ARBA00022722"/>
    </source>
</evidence>
<keyword evidence="9" id="KW-0233">DNA recombination</keyword>
<evidence type="ECO:0000256" key="7">
    <source>
        <dbReference type="ARBA" id="ARBA00022918"/>
    </source>
</evidence>
<evidence type="ECO:0000256" key="4">
    <source>
        <dbReference type="ARBA" id="ARBA00022801"/>
    </source>
</evidence>
<proteinExistence type="predicted"/>
<evidence type="ECO:0000313" key="13">
    <source>
        <dbReference type="Proteomes" id="UP000708208"/>
    </source>
</evidence>
<keyword evidence="1" id="KW-0540">Nuclease</keyword>
<evidence type="ECO:0000256" key="6">
    <source>
        <dbReference type="ARBA" id="ARBA00022908"/>
    </source>
</evidence>
<dbReference type="EMBL" id="CAJVCH010346953">
    <property type="protein sequence ID" value="CAG7815565.1"/>
    <property type="molecule type" value="Genomic_DNA"/>
</dbReference>
<keyword evidence="2" id="KW-0479">Metal-binding</keyword>
<dbReference type="GO" id="GO:0003964">
    <property type="term" value="F:RNA-directed DNA polymerase activity"/>
    <property type="evidence" value="ECO:0007669"/>
    <property type="project" value="UniProtKB-KW"/>
</dbReference>
<keyword evidence="7" id="KW-0695">RNA-directed DNA polymerase</keyword>
<protein>
    <recommendedName>
        <fullName evidence="11">Integrase catalytic domain-containing protein</fullName>
    </recommendedName>
</protein>
<evidence type="ECO:0000256" key="5">
    <source>
        <dbReference type="ARBA" id="ARBA00022842"/>
    </source>
</evidence>
<evidence type="ECO:0000256" key="3">
    <source>
        <dbReference type="ARBA" id="ARBA00022759"/>
    </source>
</evidence>
<dbReference type="InterPro" id="IPR039537">
    <property type="entry name" value="Retrotran_Ty1/copia-like"/>
</dbReference>
<dbReference type="GO" id="GO:0046872">
    <property type="term" value="F:metal ion binding"/>
    <property type="evidence" value="ECO:0007669"/>
    <property type="project" value="UniProtKB-KW"/>
</dbReference>
<dbReference type="PANTHER" id="PTHR42648">
    <property type="entry name" value="TRANSPOSASE, PUTATIVE-RELATED"/>
    <property type="match status" value="1"/>
</dbReference>
<dbReference type="OrthoDB" id="413361at2759"/>
<keyword evidence="13" id="KW-1185">Reference proteome</keyword>
<dbReference type="InterPro" id="IPR025724">
    <property type="entry name" value="GAG-pre-integrase_dom"/>
</dbReference>
<evidence type="ECO:0000256" key="10">
    <source>
        <dbReference type="SAM" id="MobiDB-lite"/>
    </source>
</evidence>
<keyword evidence="3" id="KW-0255">Endonuclease</keyword>
<dbReference type="GO" id="GO:0004519">
    <property type="term" value="F:endonuclease activity"/>
    <property type="evidence" value="ECO:0007669"/>
    <property type="project" value="UniProtKB-KW"/>
</dbReference>
<keyword evidence="8" id="KW-0808">Transferase</keyword>
<feature type="compositionally biased region" description="Polar residues" evidence="10">
    <location>
        <begin position="445"/>
        <end position="459"/>
    </location>
</feature>
<dbReference type="PANTHER" id="PTHR42648:SF11">
    <property type="entry name" value="TRANSPOSON TY4-P GAG-POL POLYPROTEIN"/>
    <property type="match status" value="1"/>
</dbReference>
<name>A0A8J2KIP5_9HEXA</name>
<keyword evidence="6" id="KW-0229">DNA integration</keyword>
<evidence type="ECO:0000256" key="8">
    <source>
        <dbReference type="ARBA" id="ARBA00022932"/>
    </source>
</evidence>
<keyword evidence="8" id="KW-0548">Nucleotidyltransferase</keyword>
<evidence type="ECO:0000256" key="9">
    <source>
        <dbReference type="ARBA" id="ARBA00023172"/>
    </source>
</evidence>
<accession>A0A8J2KIP5</accession>
<dbReference type="InterPro" id="IPR001584">
    <property type="entry name" value="Integrase_cat-core"/>
</dbReference>
<dbReference type="Pfam" id="PF25597">
    <property type="entry name" value="SH3_retrovirus"/>
    <property type="match status" value="1"/>
</dbReference>
<dbReference type="GO" id="GO:0016787">
    <property type="term" value="F:hydrolase activity"/>
    <property type="evidence" value="ECO:0007669"/>
    <property type="project" value="UniProtKB-KW"/>
</dbReference>
<feature type="domain" description="Integrase catalytic" evidence="11">
    <location>
        <begin position="106"/>
        <end position="282"/>
    </location>
</feature>
<dbReference type="InterPro" id="IPR057670">
    <property type="entry name" value="SH3_retrovirus"/>
</dbReference>
<dbReference type="GO" id="GO:0006310">
    <property type="term" value="P:DNA recombination"/>
    <property type="evidence" value="ECO:0007669"/>
    <property type="project" value="UniProtKB-KW"/>
</dbReference>